<dbReference type="EMBL" id="KJ776583">
    <property type="protein sequence ID" value="AIW54929.1"/>
    <property type="molecule type" value="Genomic_DNA"/>
</dbReference>
<name>A0A093VUN7_CLOBO</name>
<dbReference type="AlphaFoldDB" id="A0A093VUN7"/>
<dbReference type="EMBL" id="KJ776579">
    <property type="protein sequence ID" value="AIW54680.1"/>
    <property type="molecule type" value="Genomic_DNA"/>
</dbReference>
<geneLocation type="plasmid" evidence="3">
    <name>pKAPB8</name>
</geneLocation>
<evidence type="ECO:0000313" key="1">
    <source>
        <dbReference type="EMBL" id="AIW54680.1"/>
    </source>
</evidence>
<keyword evidence="1" id="KW-0614">Plasmid</keyword>
<protein>
    <recommendedName>
        <fullName evidence="5">Lipoprotein</fullName>
    </recommendedName>
</protein>
<proteinExistence type="predicted"/>
<geneLocation type="plasmid" evidence="2">
    <name>pKAPB3</name>
</geneLocation>
<accession>A0A093VUN7</accession>
<evidence type="ECO:0000313" key="3">
    <source>
        <dbReference type="EMBL" id="AIW54984.1"/>
    </source>
</evidence>
<evidence type="ECO:0008006" key="5">
    <source>
        <dbReference type="Google" id="ProtNLM"/>
    </source>
</evidence>
<evidence type="ECO:0000313" key="4">
    <source>
        <dbReference type="EMBL" id="AIW55039.1"/>
    </source>
</evidence>
<dbReference type="EMBL" id="KJ776585">
    <property type="protein sequence ID" value="AIW55039.1"/>
    <property type="molecule type" value="Genomic_DNA"/>
</dbReference>
<dbReference type="PATRIC" id="fig|1491.408.peg.57"/>
<organism evidence="1">
    <name type="scientific">Clostridium botulinum</name>
    <dbReference type="NCBI Taxonomy" id="1491"/>
    <lineage>
        <taxon>Bacteria</taxon>
        <taxon>Bacillati</taxon>
        <taxon>Bacillota</taxon>
        <taxon>Clostridia</taxon>
        <taxon>Eubacteriales</taxon>
        <taxon>Clostridiaceae</taxon>
        <taxon>Clostridium</taxon>
    </lineage>
</organism>
<dbReference type="PROSITE" id="PS51257">
    <property type="entry name" value="PROKAR_LIPOPROTEIN"/>
    <property type="match status" value="1"/>
</dbReference>
<dbReference type="EMBL" id="KJ776584">
    <property type="protein sequence ID" value="AIW54984.1"/>
    <property type="molecule type" value="Genomic_DNA"/>
</dbReference>
<sequence length="98" mass="10941">MIKKLSGILILGVLILTFTGCGLLNKVNMSEKVNTSEETKDMTIFDSKVITDEKDKKFKILSNEKQEFGTLTIIKYKETGEKFVIFSGYNNGGIAKPD</sequence>
<dbReference type="RefSeq" id="WP_035784602.1">
    <property type="nucleotide sequence ID" value="NZ_KJ776579.1"/>
</dbReference>
<geneLocation type="plasmid" evidence="1">
    <name>pKAPB2</name>
</geneLocation>
<geneLocation type="plasmid" evidence="4">
    <name>pDB2</name>
</geneLocation>
<reference evidence="1" key="1">
    <citation type="journal article" date="2014" name="Genome Biol. Evol.">
        <title>Three classes of plasmid (47-63 kb) carry the type B neurotoxin gene cluster of group II Clostridium botulinum.</title>
        <authorList>
            <person name="Carter A.T."/>
            <person name="Austin J.W."/>
            <person name="Weedmark K.A."/>
            <person name="Corbett C."/>
            <person name="Peck M.W."/>
        </authorList>
    </citation>
    <scope>NUCLEOTIDE SEQUENCE</scope>
    <source>
        <strain evidence="4">DB2</strain>
        <strain evidence="1">KapchunkaB2</strain>
        <strain evidence="2">KapchunkaB3</strain>
        <strain evidence="3">KapchunkaB8</strain>
        <plasmid evidence="4">pDB2</plasmid>
        <plasmid evidence="1">pKAPB2</plasmid>
        <plasmid evidence="2">pKAPB3</plasmid>
        <plasmid evidence="3">pKAPB8</plasmid>
    </source>
</reference>
<evidence type="ECO:0000313" key="2">
    <source>
        <dbReference type="EMBL" id="AIW54929.1"/>
    </source>
</evidence>